<dbReference type="Gene3D" id="3.30.460.10">
    <property type="entry name" value="Beta Polymerase, domain 2"/>
    <property type="match status" value="1"/>
</dbReference>
<evidence type="ECO:0000313" key="4">
    <source>
        <dbReference type="EMBL" id="OIJ17248.1"/>
    </source>
</evidence>
<reference evidence="4 5" key="1">
    <citation type="submission" date="2016-10" db="EMBL/GenBank/DDBJ databases">
        <title>Draft genome sequences of four alkaliphilic bacteria belonging to the Anaerobacillus genus.</title>
        <authorList>
            <person name="Bassil N.M."/>
            <person name="Lloyd J.R."/>
        </authorList>
    </citation>
    <scope>NUCLEOTIDE SEQUENCE [LARGE SCALE GENOMIC DNA]</scope>
    <source>
        <strain evidence="4 5">DSM 18345</strain>
    </source>
</reference>
<dbReference type="InterPro" id="IPR029348">
    <property type="entry name" value="NTF-like"/>
</dbReference>
<dbReference type="AlphaFoldDB" id="A0A1S2LXL8"/>
<dbReference type="InterPro" id="IPR054515">
    <property type="entry name" value="YgxA-like_substrate-bd"/>
</dbReference>
<feature type="domain" description="YgxA-like helix-turn-helix" evidence="2">
    <location>
        <begin position="223"/>
        <end position="284"/>
    </location>
</feature>
<organism evidence="4 5">
    <name type="scientific">Anaerobacillus alkalilacustris</name>
    <dbReference type="NCBI Taxonomy" id="393763"/>
    <lineage>
        <taxon>Bacteria</taxon>
        <taxon>Bacillati</taxon>
        <taxon>Bacillota</taxon>
        <taxon>Bacilli</taxon>
        <taxon>Bacillales</taxon>
        <taxon>Bacillaceae</taxon>
        <taxon>Anaerobacillus</taxon>
    </lineage>
</organism>
<dbReference type="Pfam" id="PF22339">
    <property type="entry name" value="YgxA-like_sub_bind"/>
    <property type="match status" value="1"/>
</dbReference>
<dbReference type="InterPro" id="IPR043519">
    <property type="entry name" value="NT_sf"/>
</dbReference>
<name>A0A1S2LXL8_9BACI</name>
<feature type="domain" description="YgxA-like substrate binding" evidence="3">
    <location>
        <begin position="118"/>
        <end position="216"/>
    </location>
</feature>
<dbReference type="Gene3D" id="1.20.120.330">
    <property type="entry name" value="Nucleotidyltransferases domain 2"/>
    <property type="match status" value="1"/>
</dbReference>
<protein>
    <recommendedName>
        <fullName evidence="6">Nucleotidyltransferase-like domain-containing protein</fullName>
    </recommendedName>
</protein>
<dbReference type="InterPro" id="IPR036388">
    <property type="entry name" value="WH-like_DNA-bd_sf"/>
</dbReference>
<keyword evidence="5" id="KW-1185">Reference proteome</keyword>
<dbReference type="Pfam" id="PF18576">
    <property type="entry name" value="HTH_52"/>
    <property type="match status" value="1"/>
</dbReference>
<evidence type="ECO:0000259" key="2">
    <source>
        <dbReference type="Pfam" id="PF18576"/>
    </source>
</evidence>
<accession>A0A1S2LXL8</accession>
<dbReference type="Proteomes" id="UP000179524">
    <property type="component" value="Unassembled WGS sequence"/>
</dbReference>
<evidence type="ECO:0000259" key="3">
    <source>
        <dbReference type="Pfam" id="PF22339"/>
    </source>
</evidence>
<dbReference type="RefSeq" id="WP_071307974.1">
    <property type="nucleotide sequence ID" value="NZ_MLQR01000001.1"/>
</dbReference>
<feature type="domain" description="Nucleotidyltransferase-like" evidence="1">
    <location>
        <begin position="1"/>
        <end position="116"/>
    </location>
</feature>
<comment type="caution">
    <text evidence="4">The sequence shown here is derived from an EMBL/GenBank/DDBJ whole genome shotgun (WGS) entry which is preliminary data.</text>
</comment>
<evidence type="ECO:0000313" key="5">
    <source>
        <dbReference type="Proteomes" id="UP000179524"/>
    </source>
</evidence>
<dbReference type="EMBL" id="MLQR01000001">
    <property type="protein sequence ID" value="OIJ17248.1"/>
    <property type="molecule type" value="Genomic_DNA"/>
</dbReference>
<evidence type="ECO:0008006" key="6">
    <source>
        <dbReference type="Google" id="ProtNLM"/>
    </source>
</evidence>
<dbReference type="Pfam" id="PF14540">
    <property type="entry name" value="NTF-like"/>
    <property type="match status" value="1"/>
</dbReference>
<gene>
    <name evidence="4" type="ORF">BKP37_01735</name>
</gene>
<dbReference type="InterPro" id="IPR041143">
    <property type="entry name" value="YgxA_HTH"/>
</dbReference>
<dbReference type="Gene3D" id="1.10.10.10">
    <property type="entry name" value="Winged helix-like DNA-binding domain superfamily/Winged helix DNA-binding domain"/>
    <property type="match status" value="1"/>
</dbReference>
<proteinExistence type="predicted"/>
<evidence type="ECO:0000259" key="1">
    <source>
        <dbReference type="Pfam" id="PF14540"/>
    </source>
</evidence>
<sequence>MEQLINHLYDNRITEDTLGVLYINEMMSKVEGIPNLSAVVLLIVESAKPNPLEHYDIKNKLVQLQWINKDELERGSVNSSDSHLIDWVLSGMVLFEKDEYITMYRENINDFPLMERKQKMLTELAKLIRKYNYGKKLFLNGCYLDAFNTIVCSLQHLAKLSIIEHGYYPEVNVWKQVKRIEPEIYKLYDEIVTGGENLEKRLELLFLAIDFAIASKSKLSATYLIEILNLKEPVDIEGVITQLEFKGCVVELNLLVDYLVQKGIIDIMKVKTDSEEIFRRFYYVRFR</sequence>